<protein>
    <recommendedName>
        <fullName evidence="3">ASCH domain-containing protein</fullName>
    </recommendedName>
</protein>
<name>A0A4Z0HG80_9ACTN</name>
<organism evidence="1 2">
    <name type="scientific">Streptomyces palmae</name>
    <dbReference type="NCBI Taxonomy" id="1701085"/>
    <lineage>
        <taxon>Bacteria</taxon>
        <taxon>Bacillati</taxon>
        <taxon>Actinomycetota</taxon>
        <taxon>Actinomycetes</taxon>
        <taxon>Kitasatosporales</taxon>
        <taxon>Streptomycetaceae</taxon>
        <taxon>Streptomyces</taxon>
    </lineage>
</organism>
<dbReference type="OrthoDB" id="359066at2"/>
<sequence>MSLTAILAQSITEAEPLRALTLWQPWASAVAQLGKNIENRGWLTKYRGLVLIHAGASIDRRAVQQMPRDLEMPAKAVLAVARISDAHSDCDGRCSRWAMPGFHHWELADVVPLTEPVTVPGAQRLWTPKEALRRRVADALPANTSASFVAA</sequence>
<dbReference type="EMBL" id="SRID01000049">
    <property type="protein sequence ID" value="TGB14602.1"/>
    <property type="molecule type" value="Genomic_DNA"/>
</dbReference>
<reference evidence="1 2" key="1">
    <citation type="submission" date="2019-03" db="EMBL/GenBank/DDBJ databases">
        <authorList>
            <person name="Gonzalez-Pimentel J.L."/>
        </authorList>
    </citation>
    <scope>NUCLEOTIDE SEQUENCE [LARGE SCALE GENOMIC DNA]</scope>
    <source>
        <strain evidence="1 2">JCM 31289</strain>
    </source>
</reference>
<dbReference type="RefSeq" id="WP_135338287.1">
    <property type="nucleotide sequence ID" value="NZ_JBHLTX010000058.1"/>
</dbReference>
<accession>A0A4Z0HG80</accession>
<dbReference type="SUPFAM" id="SSF88697">
    <property type="entry name" value="PUA domain-like"/>
    <property type="match status" value="1"/>
</dbReference>
<evidence type="ECO:0000313" key="1">
    <source>
        <dbReference type="EMBL" id="TGB14602.1"/>
    </source>
</evidence>
<proteinExistence type="predicted"/>
<evidence type="ECO:0008006" key="3">
    <source>
        <dbReference type="Google" id="ProtNLM"/>
    </source>
</evidence>
<dbReference type="Gene3D" id="2.30.130.30">
    <property type="entry name" value="Hypothetical protein"/>
    <property type="match status" value="1"/>
</dbReference>
<keyword evidence="2" id="KW-1185">Reference proteome</keyword>
<gene>
    <name evidence="1" type="ORF">E4099_08175</name>
</gene>
<evidence type="ECO:0000313" key="2">
    <source>
        <dbReference type="Proteomes" id="UP000297948"/>
    </source>
</evidence>
<dbReference type="AlphaFoldDB" id="A0A4Z0HG80"/>
<comment type="caution">
    <text evidence="1">The sequence shown here is derived from an EMBL/GenBank/DDBJ whole genome shotgun (WGS) entry which is preliminary data.</text>
</comment>
<dbReference type="Proteomes" id="UP000297948">
    <property type="component" value="Unassembled WGS sequence"/>
</dbReference>
<dbReference type="InterPro" id="IPR015947">
    <property type="entry name" value="PUA-like_sf"/>
</dbReference>